<dbReference type="Proteomes" id="UP000678499">
    <property type="component" value="Unassembled WGS sequence"/>
</dbReference>
<keyword evidence="2" id="KW-1133">Transmembrane helix</keyword>
<feature type="region of interest" description="Disordered" evidence="1">
    <location>
        <begin position="276"/>
        <end position="352"/>
    </location>
</feature>
<feature type="compositionally biased region" description="Basic and acidic residues" evidence="1">
    <location>
        <begin position="55"/>
        <end position="65"/>
    </location>
</feature>
<feature type="region of interest" description="Disordered" evidence="1">
    <location>
        <begin position="196"/>
        <end position="229"/>
    </location>
</feature>
<feature type="region of interest" description="Disordered" evidence="1">
    <location>
        <begin position="122"/>
        <end position="177"/>
    </location>
</feature>
<proteinExistence type="predicted"/>
<evidence type="ECO:0000256" key="2">
    <source>
        <dbReference type="SAM" id="Phobius"/>
    </source>
</evidence>
<feature type="transmembrane region" description="Helical" evidence="2">
    <location>
        <begin position="75"/>
        <end position="92"/>
    </location>
</feature>
<feature type="compositionally biased region" description="Basic and acidic residues" evidence="1">
    <location>
        <begin position="123"/>
        <end position="136"/>
    </location>
</feature>
<name>A0A7R9BGK0_9CRUS</name>
<evidence type="ECO:0000313" key="4">
    <source>
        <dbReference type="Proteomes" id="UP000678499"/>
    </source>
</evidence>
<accession>A0A7R9BGK0</accession>
<evidence type="ECO:0000256" key="1">
    <source>
        <dbReference type="SAM" id="MobiDB-lite"/>
    </source>
</evidence>
<feature type="compositionally biased region" description="Basic and acidic residues" evidence="1">
    <location>
        <begin position="196"/>
        <end position="205"/>
    </location>
</feature>
<feature type="compositionally biased region" description="Basic and acidic residues" evidence="1">
    <location>
        <begin position="491"/>
        <end position="522"/>
    </location>
</feature>
<feature type="compositionally biased region" description="Polar residues" evidence="1">
    <location>
        <begin position="158"/>
        <end position="167"/>
    </location>
</feature>
<sequence>MSGDVQPKRRKDKDKKKKKAQPEGSTDDMGSEDPVKQFLIVDDEDGGDLPPGGDSSHEVHDDHHGHGSASMCGRIVFLTLFVALLVGVFAVFCESWGKSNTEVSIKESRFAELFRGFVEDVDEHEHEDDHLPHASHDDDEEEGEEESSHQPWQEEVRSAQQTRSATTDPPVPEPEVEPSTILAGVTESRLAADAKTHFDGLRTEPLDASSSMGMKSVVESSEKKVEPEAVQGQATELLKTVQVELSSSTLGRDVPSYLTLETSGEIHAEDDDSLLSYLSSSSVPPEPVDEPLFTQSTWPLSGTEPEVLESVEKLPEEQVDDQPVEQVNEQQSDEGYESDRESPPEHPDVHFEQSDEVIEKHVPTVQAPPVIEISEAVDEVEHVEEPKPVVEEPEIEHVEQVEFDKPEPHQEAKNVEDPAVSVVEHRVIEPKEVPEKHVEPLEHIEIEHVSVEEPQIVDNVLPQVEENVVEHEPVLQDLNEVPARSVEASVEEEKSPVHSPEPERVVIEPELDQHAQVEERTEVPSLEPEPLVEEPEIEPRESPWDRYEFRDITNEDDFEVREELDELDRLYAQDELYQDH</sequence>
<feature type="compositionally biased region" description="Basic residues" evidence="1">
    <location>
        <begin position="8"/>
        <end position="19"/>
    </location>
</feature>
<gene>
    <name evidence="3" type="ORF">NMOB1V02_LOCUS2052</name>
</gene>
<keyword evidence="4" id="KW-1185">Reference proteome</keyword>
<dbReference type="AlphaFoldDB" id="A0A7R9BGK0"/>
<organism evidence="3">
    <name type="scientific">Notodromas monacha</name>
    <dbReference type="NCBI Taxonomy" id="399045"/>
    <lineage>
        <taxon>Eukaryota</taxon>
        <taxon>Metazoa</taxon>
        <taxon>Ecdysozoa</taxon>
        <taxon>Arthropoda</taxon>
        <taxon>Crustacea</taxon>
        <taxon>Oligostraca</taxon>
        <taxon>Ostracoda</taxon>
        <taxon>Podocopa</taxon>
        <taxon>Podocopida</taxon>
        <taxon>Cypridocopina</taxon>
        <taxon>Cypridoidea</taxon>
        <taxon>Cyprididae</taxon>
        <taxon>Notodromas</taxon>
    </lineage>
</organism>
<feature type="region of interest" description="Disordered" evidence="1">
    <location>
        <begin position="1"/>
        <end position="68"/>
    </location>
</feature>
<feature type="region of interest" description="Disordered" evidence="1">
    <location>
        <begin position="481"/>
        <end position="545"/>
    </location>
</feature>
<keyword evidence="2" id="KW-0472">Membrane</keyword>
<dbReference type="EMBL" id="OA882257">
    <property type="protein sequence ID" value="CAD7274202.1"/>
    <property type="molecule type" value="Genomic_DNA"/>
</dbReference>
<feature type="compositionally biased region" description="Basic and acidic residues" evidence="1">
    <location>
        <begin position="337"/>
        <end position="352"/>
    </location>
</feature>
<feature type="compositionally biased region" description="Basic and acidic residues" evidence="1">
    <location>
        <begin position="146"/>
        <end position="157"/>
    </location>
</feature>
<reference evidence="3" key="1">
    <citation type="submission" date="2020-11" db="EMBL/GenBank/DDBJ databases">
        <authorList>
            <person name="Tran Van P."/>
        </authorList>
    </citation>
    <scope>NUCLEOTIDE SEQUENCE</scope>
</reference>
<keyword evidence="2" id="KW-0812">Transmembrane</keyword>
<dbReference type="EMBL" id="CAJPEX010000220">
    <property type="protein sequence ID" value="CAG0914354.1"/>
    <property type="molecule type" value="Genomic_DNA"/>
</dbReference>
<evidence type="ECO:0000313" key="3">
    <source>
        <dbReference type="EMBL" id="CAD7274202.1"/>
    </source>
</evidence>
<protein>
    <submittedName>
        <fullName evidence="3">Uncharacterized protein</fullName>
    </submittedName>
</protein>